<keyword evidence="7" id="KW-1185">Reference proteome</keyword>
<organism evidence="6 7">
    <name type="scientific">Anaerobranca gottschalkii DSM 13577</name>
    <dbReference type="NCBI Taxonomy" id="1120990"/>
    <lineage>
        <taxon>Bacteria</taxon>
        <taxon>Bacillati</taxon>
        <taxon>Bacillota</taxon>
        <taxon>Clostridia</taxon>
        <taxon>Eubacteriales</taxon>
        <taxon>Proteinivoracaceae</taxon>
        <taxon>Anaerobranca</taxon>
    </lineage>
</organism>
<dbReference type="PANTHER" id="PTHR42711:SF5">
    <property type="entry name" value="ABC TRANSPORTER ATP-BINDING PROTEIN NATA"/>
    <property type="match status" value="1"/>
</dbReference>
<protein>
    <submittedName>
        <fullName evidence="6">ABC-2 type transport system ATP-binding protein</fullName>
    </submittedName>
</protein>
<gene>
    <name evidence="6" type="ORF">SAMN03080614_101516</name>
</gene>
<dbReference type="CDD" id="cd03230">
    <property type="entry name" value="ABC_DR_subfamily_A"/>
    <property type="match status" value="1"/>
</dbReference>
<keyword evidence="3" id="KW-0547">Nucleotide-binding</keyword>
<dbReference type="PROSITE" id="PS00211">
    <property type="entry name" value="ABC_TRANSPORTER_1"/>
    <property type="match status" value="1"/>
</dbReference>
<evidence type="ECO:0000256" key="3">
    <source>
        <dbReference type="ARBA" id="ARBA00022741"/>
    </source>
</evidence>
<dbReference type="SMART" id="SM00382">
    <property type="entry name" value="AAA"/>
    <property type="match status" value="1"/>
</dbReference>
<keyword evidence="4 6" id="KW-0067">ATP-binding</keyword>
<dbReference type="EMBL" id="FOIF01000015">
    <property type="protein sequence ID" value="SES87203.1"/>
    <property type="molecule type" value="Genomic_DNA"/>
</dbReference>
<comment type="similarity">
    <text evidence="1">Belongs to the ABC transporter superfamily.</text>
</comment>
<dbReference type="SUPFAM" id="SSF52540">
    <property type="entry name" value="P-loop containing nucleoside triphosphate hydrolases"/>
    <property type="match status" value="1"/>
</dbReference>
<dbReference type="RefSeq" id="WP_091350059.1">
    <property type="nucleotide sequence ID" value="NZ_FOIF01000015.1"/>
</dbReference>
<evidence type="ECO:0000256" key="2">
    <source>
        <dbReference type="ARBA" id="ARBA00022448"/>
    </source>
</evidence>
<accession>A0A1H9ZZD6</accession>
<dbReference type="GO" id="GO:0005524">
    <property type="term" value="F:ATP binding"/>
    <property type="evidence" value="ECO:0007669"/>
    <property type="project" value="UniProtKB-KW"/>
</dbReference>
<dbReference type="InterPro" id="IPR003593">
    <property type="entry name" value="AAA+_ATPase"/>
</dbReference>
<keyword evidence="2" id="KW-0813">Transport</keyword>
<dbReference type="AlphaFoldDB" id="A0A1H9ZZD6"/>
<evidence type="ECO:0000259" key="5">
    <source>
        <dbReference type="PROSITE" id="PS50893"/>
    </source>
</evidence>
<sequence length="294" mass="33001">MAVIKVENLTKTYRSGKGVFDLNFTVNEGEVFGYLGPNGAGKTTTIRQLMGFTNADKGSCTIAGLDCRKESEEIQRIVGYLPGEIAFFDNMTGTEFLNFMADMRGIKDEKLKKNLIDRFELDPKGKIRKMSKGMKQKLAIIAAFMHDPKVYILDEPTSGLDPLMQKNFIDLINEEKKRGKTILMSSHIFEEIERTSDRVGVIREGRIVAIEEVSSIKQSLRKIFIVTVAGDSDILTLQESGLEISKINGLECEIVVTSNYKQFIETLGKCQVVGLDVLHQSLEQVFMKYYGKGE</sequence>
<dbReference type="InterPro" id="IPR027417">
    <property type="entry name" value="P-loop_NTPase"/>
</dbReference>
<evidence type="ECO:0000313" key="6">
    <source>
        <dbReference type="EMBL" id="SES87203.1"/>
    </source>
</evidence>
<dbReference type="Gene3D" id="3.40.50.300">
    <property type="entry name" value="P-loop containing nucleotide triphosphate hydrolases"/>
    <property type="match status" value="1"/>
</dbReference>
<dbReference type="Pfam" id="PF00005">
    <property type="entry name" value="ABC_tran"/>
    <property type="match status" value="1"/>
</dbReference>
<name>A0A1H9ZZD6_9FIRM</name>
<dbReference type="InterPro" id="IPR050763">
    <property type="entry name" value="ABC_transporter_ATP-binding"/>
</dbReference>
<dbReference type="OrthoDB" id="9804819at2"/>
<dbReference type="InterPro" id="IPR003439">
    <property type="entry name" value="ABC_transporter-like_ATP-bd"/>
</dbReference>
<feature type="domain" description="ABC transporter" evidence="5">
    <location>
        <begin position="4"/>
        <end position="229"/>
    </location>
</feature>
<evidence type="ECO:0000256" key="4">
    <source>
        <dbReference type="ARBA" id="ARBA00022840"/>
    </source>
</evidence>
<dbReference type="InterPro" id="IPR017871">
    <property type="entry name" value="ABC_transporter-like_CS"/>
</dbReference>
<dbReference type="PANTHER" id="PTHR42711">
    <property type="entry name" value="ABC TRANSPORTER ATP-BINDING PROTEIN"/>
    <property type="match status" value="1"/>
</dbReference>
<dbReference type="STRING" id="1120990.SAMN03080614_101516"/>
<dbReference type="Proteomes" id="UP000243819">
    <property type="component" value="Unassembled WGS sequence"/>
</dbReference>
<evidence type="ECO:0000313" key="7">
    <source>
        <dbReference type="Proteomes" id="UP000243819"/>
    </source>
</evidence>
<reference evidence="7" key="1">
    <citation type="submission" date="2016-10" db="EMBL/GenBank/DDBJ databases">
        <authorList>
            <person name="Varghese N."/>
            <person name="Submissions S."/>
        </authorList>
    </citation>
    <scope>NUCLEOTIDE SEQUENCE [LARGE SCALE GENOMIC DNA]</scope>
    <source>
        <strain evidence="7">DSM 13577</strain>
    </source>
</reference>
<dbReference type="GO" id="GO:0016887">
    <property type="term" value="F:ATP hydrolysis activity"/>
    <property type="evidence" value="ECO:0007669"/>
    <property type="project" value="InterPro"/>
</dbReference>
<evidence type="ECO:0000256" key="1">
    <source>
        <dbReference type="ARBA" id="ARBA00005417"/>
    </source>
</evidence>
<dbReference type="PROSITE" id="PS50893">
    <property type="entry name" value="ABC_TRANSPORTER_2"/>
    <property type="match status" value="1"/>
</dbReference>
<proteinExistence type="inferred from homology"/>